<keyword evidence="2" id="KW-1185">Reference proteome</keyword>
<protein>
    <submittedName>
        <fullName evidence="1">Uncharacterized protein</fullName>
    </submittedName>
</protein>
<dbReference type="EMBL" id="JANPWB010000009">
    <property type="protein sequence ID" value="KAJ1158061.1"/>
    <property type="molecule type" value="Genomic_DNA"/>
</dbReference>
<gene>
    <name evidence="1" type="ORF">NDU88_010756</name>
</gene>
<reference evidence="1" key="1">
    <citation type="journal article" date="2022" name="bioRxiv">
        <title>Sequencing and chromosome-scale assembly of the giantPleurodeles waltlgenome.</title>
        <authorList>
            <person name="Brown T."/>
            <person name="Elewa A."/>
            <person name="Iarovenko S."/>
            <person name="Subramanian E."/>
            <person name="Araus A.J."/>
            <person name="Petzold A."/>
            <person name="Susuki M."/>
            <person name="Suzuki K.-i.T."/>
            <person name="Hayashi T."/>
            <person name="Toyoda A."/>
            <person name="Oliveira C."/>
            <person name="Osipova E."/>
            <person name="Leigh N.D."/>
            <person name="Simon A."/>
            <person name="Yun M.H."/>
        </authorList>
    </citation>
    <scope>NUCLEOTIDE SEQUENCE</scope>
    <source>
        <strain evidence="1">20211129_DDA</strain>
        <tissue evidence="1">Liver</tissue>
    </source>
</reference>
<organism evidence="1 2">
    <name type="scientific">Pleurodeles waltl</name>
    <name type="common">Iberian ribbed newt</name>
    <dbReference type="NCBI Taxonomy" id="8319"/>
    <lineage>
        <taxon>Eukaryota</taxon>
        <taxon>Metazoa</taxon>
        <taxon>Chordata</taxon>
        <taxon>Craniata</taxon>
        <taxon>Vertebrata</taxon>
        <taxon>Euteleostomi</taxon>
        <taxon>Amphibia</taxon>
        <taxon>Batrachia</taxon>
        <taxon>Caudata</taxon>
        <taxon>Salamandroidea</taxon>
        <taxon>Salamandridae</taxon>
        <taxon>Pleurodelinae</taxon>
        <taxon>Pleurodeles</taxon>
    </lineage>
</organism>
<dbReference type="AlphaFoldDB" id="A0AAV7RZ42"/>
<evidence type="ECO:0000313" key="2">
    <source>
        <dbReference type="Proteomes" id="UP001066276"/>
    </source>
</evidence>
<proteinExistence type="predicted"/>
<sequence>MHARAQRLLASQEGHENEALSCQRSQVLRLSAGACDQLLDLAALSQRAERRGQGQRVTQHSSCVRVSVQPGDLQGHCH</sequence>
<accession>A0AAV7RZ42</accession>
<name>A0AAV7RZ42_PLEWA</name>
<dbReference type="Proteomes" id="UP001066276">
    <property type="component" value="Chromosome 5"/>
</dbReference>
<comment type="caution">
    <text evidence="1">The sequence shown here is derived from an EMBL/GenBank/DDBJ whole genome shotgun (WGS) entry which is preliminary data.</text>
</comment>
<evidence type="ECO:0000313" key="1">
    <source>
        <dbReference type="EMBL" id="KAJ1158061.1"/>
    </source>
</evidence>